<dbReference type="GO" id="GO:0005524">
    <property type="term" value="F:ATP binding"/>
    <property type="evidence" value="ECO:0007669"/>
    <property type="project" value="UniProtKB-UniRule"/>
</dbReference>
<dbReference type="InterPro" id="IPR018303">
    <property type="entry name" value="ATPase_P-typ_P_site"/>
</dbReference>
<gene>
    <name evidence="13" type="ORF">SAMN05660199_00636</name>
</gene>
<dbReference type="GO" id="GO:0019829">
    <property type="term" value="F:ATPase-coupled monoatomic cation transmembrane transporter activity"/>
    <property type="evidence" value="ECO:0007669"/>
    <property type="project" value="InterPro"/>
</dbReference>
<dbReference type="Pfam" id="PF00122">
    <property type="entry name" value="E1-E2_ATPase"/>
    <property type="match status" value="1"/>
</dbReference>
<dbReference type="InterPro" id="IPR023298">
    <property type="entry name" value="ATPase_P-typ_TM_dom_sf"/>
</dbReference>
<dbReference type="InterPro" id="IPR036412">
    <property type="entry name" value="HAD-like_sf"/>
</dbReference>
<dbReference type="GO" id="GO:0046872">
    <property type="term" value="F:metal ion binding"/>
    <property type="evidence" value="ECO:0007669"/>
    <property type="project" value="UniProtKB-KW"/>
</dbReference>
<dbReference type="Pfam" id="PF00702">
    <property type="entry name" value="Hydrolase"/>
    <property type="match status" value="1"/>
</dbReference>
<dbReference type="AlphaFoldDB" id="A0A1H0E376"/>
<dbReference type="Gene3D" id="2.70.150.10">
    <property type="entry name" value="Calcium-transporting ATPase, cytoplasmic transduction domain A"/>
    <property type="match status" value="1"/>
</dbReference>
<evidence type="ECO:0000256" key="3">
    <source>
        <dbReference type="ARBA" id="ARBA00022692"/>
    </source>
</evidence>
<protein>
    <submittedName>
        <fullName evidence="13">Heavy metal-(Cd/Co/Hg/Pb/Zn)-translocating P-type ATPase</fullName>
    </submittedName>
</protein>
<evidence type="ECO:0000256" key="8">
    <source>
        <dbReference type="ARBA" id="ARBA00022967"/>
    </source>
</evidence>
<keyword evidence="11" id="KW-1003">Cell membrane</keyword>
<dbReference type="PANTHER" id="PTHR43079:SF1">
    <property type="entry name" value="CADMIUM_ZINC-TRANSPORTING ATPASE HMA1, CHLOROPLASTIC-RELATED"/>
    <property type="match status" value="1"/>
</dbReference>
<evidence type="ECO:0000256" key="1">
    <source>
        <dbReference type="ARBA" id="ARBA00004651"/>
    </source>
</evidence>
<accession>A0A1H0E376</accession>
<reference evidence="14" key="1">
    <citation type="submission" date="2016-10" db="EMBL/GenBank/DDBJ databases">
        <authorList>
            <person name="Varghese N."/>
            <person name="Submissions S."/>
        </authorList>
    </citation>
    <scope>NUCLEOTIDE SEQUENCE [LARGE SCALE GENOMIC DNA]</scope>
    <source>
        <strain evidence="14">DSM 45843</strain>
    </source>
</reference>
<dbReference type="NCBIfam" id="TIGR01494">
    <property type="entry name" value="ATPase_P-type"/>
    <property type="match status" value="1"/>
</dbReference>
<sequence length="649" mass="65817">MTATTADRTVHVDRRDRRDRPAVAARVAARVAWTLPEVRWAALSLALFAVGASLHLAGAPAPLWWTAYLACGVAGGWEPAVAGVQALRERTLDVDLLMVVAAVGAVGIGQVFDAALLIVIFATSGALEAFATQRTRDAVRSLTDLAPEQACRVADDGTQRQVPAAELAVGDRVLVRPGDRLPADGTVLDGASEVDQASITGEPLPADKQAGDAVFAGTVNGTGTLTVRVGAPSHDSVVARIGVLVEQASGTKARAQLLIEKVEQRYSVGVVVATVAIFAVPLLLGADLQSALLRAMTFMIVASPCALVLATMPPLLSAIATAGRNGVLVTSAVALEGLGSVTAVVVDKTGTLTDGTPTVVAVGPRPGWSGAELLALAAAVEAPSEHPLGRAVVEAARTRGIAYGPVSGFRARVGHGVTGSVGGRVVAVAAAPDGDDPEGGAAEQARGRTVVAVTVDGEPAGWIALADRVRPAAAATVAALHRSLGRAPVLLTGDGERAAGALAAEVGITDVRAGLLPEDKVDAVRQLQAAGHRVLVVGDGVNDAPALAAADVGVAMGGIGSDLAVSSADVVVVRDDLATLPAVLDLARRARRLVVQNLVLAGVVVVGLVTWDLVAHLPLPLGVAGHEGSTILVALNGVRLLRRSAWRPA</sequence>
<keyword evidence="4 11" id="KW-0479">Metal-binding</keyword>
<dbReference type="Gene3D" id="3.40.50.1000">
    <property type="entry name" value="HAD superfamily/HAD-like"/>
    <property type="match status" value="1"/>
</dbReference>
<dbReference type="RefSeq" id="WP_278247102.1">
    <property type="nucleotide sequence ID" value="NZ_FNIR01000002.1"/>
</dbReference>
<feature type="transmembrane region" description="Helical" evidence="11">
    <location>
        <begin position="40"/>
        <end position="57"/>
    </location>
</feature>
<dbReference type="SUPFAM" id="SSF81665">
    <property type="entry name" value="Calcium ATPase, transmembrane domain M"/>
    <property type="match status" value="1"/>
</dbReference>
<name>A0A1H0E376_9ACTN</name>
<evidence type="ECO:0000313" key="13">
    <source>
        <dbReference type="EMBL" id="SDN76872.1"/>
    </source>
</evidence>
<feature type="transmembrane region" description="Helical" evidence="11">
    <location>
        <begin position="291"/>
        <end position="310"/>
    </location>
</feature>
<dbReference type="PROSITE" id="PS00154">
    <property type="entry name" value="ATPASE_E1_E2"/>
    <property type="match status" value="1"/>
</dbReference>
<feature type="transmembrane region" description="Helical" evidence="11">
    <location>
        <begin position="266"/>
        <end position="285"/>
    </location>
</feature>
<comment type="subcellular location">
    <subcellularLocation>
        <location evidence="1">Cell membrane</location>
        <topology evidence="1">Multi-pass membrane protein</topology>
    </subcellularLocation>
</comment>
<dbReference type="InterPro" id="IPR027256">
    <property type="entry name" value="P-typ_ATPase_IB"/>
</dbReference>
<dbReference type="Proteomes" id="UP000199088">
    <property type="component" value="Unassembled WGS sequence"/>
</dbReference>
<evidence type="ECO:0000256" key="6">
    <source>
        <dbReference type="ARBA" id="ARBA00022840"/>
    </source>
</evidence>
<keyword evidence="6 11" id="KW-0067">ATP-binding</keyword>
<keyword evidence="9 11" id="KW-1133">Transmembrane helix</keyword>
<dbReference type="InterPro" id="IPR023299">
    <property type="entry name" value="ATPase_P-typ_cyto_dom_N"/>
</dbReference>
<dbReference type="PANTHER" id="PTHR43079">
    <property type="entry name" value="PROBABLE CADMIUM/ZINC-TRANSPORTING ATPASE HMA1"/>
    <property type="match status" value="1"/>
</dbReference>
<dbReference type="Gene3D" id="3.40.1110.10">
    <property type="entry name" value="Calcium-transporting ATPase, cytoplasmic domain N"/>
    <property type="match status" value="1"/>
</dbReference>
<evidence type="ECO:0000256" key="11">
    <source>
        <dbReference type="RuleBase" id="RU362081"/>
    </source>
</evidence>
<dbReference type="SUPFAM" id="SSF81653">
    <property type="entry name" value="Calcium ATPase, transduction domain A"/>
    <property type="match status" value="1"/>
</dbReference>
<dbReference type="STRING" id="1052260.SAMN05660199_00636"/>
<dbReference type="GO" id="GO:0016887">
    <property type="term" value="F:ATP hydrolysis activity"/>
    <property type="evidence" value="ECO:0007669"/>
    <property type="project" value="InterPro"/>
</dbReference>
<feature type="domain" description="P-type ATPase A" evidence="12">
    <location>
        <begin position="146"/>
        <end position="245"/>
    </location>
</feature>
<proteinExistence type="inferred from homology"/>
<dbReference type="InterPro" id="IPR023214">
    <property type="entry name" value="HAD_sf"/>
</dbReference>
<dbReference type="SUPFAM" id="SSF56784">
    <property type="entry name" value="HAD-like"/>
    <property type="match status" value="1"/>
</dbReference>
<dbReference type="InterPro" id="IPR008250">
    <property type="entry name" value="ATPase_P-typ_transduc_dom_A_sf"/>
</dbReference>
<comment type="similarity">
    <text evidence="2 11">Belongs to the cation transport ATPase (P-type) (TC 3.A.3) family. Type IB subfamily.</text>
</comment>
<evidence type="ECO:0000256" key="2">
    <source>
        <dbReference type="ARBA" id="ARBA00006024"/>
    </source>
</evidence>
<dbReference type="EMBL" id="FNIR01000002">
    <property type="protein sequence ID" value="SDN76872.1"/>
    <property type="molecule type" value="Genomic_DNA"/>
</dbReference>
<organism evidence="13 14">
    <name type="scientific">Klenkia soli</name>
    <dbReference type="NCBI Taxonomy" id="1052260"/>
    <lineage>
        <taxon>Bacteria</taxon>
        <taxon>Bacillati</taxon>
        <taxon>Actinomycetota</taxon>
        <taxon>Actinomycetes</taxon>
        <taxon>Geodermatophilales</taxon>
        <taxon>Geodermatophilaceae</taxon>
        <taxon>Klenkia</taxon>
    </lineage>
</organism>
<dbReference type="GO" id="GO:0005886">
    <property type="term" value="C:plasma membrane"/>
    <property type="evidence" value="ECO:0007669"/>
    <property type="project" value="UniProtKB-SubCell"/>
</dbReference>
<dbReference type="NCBIfam" id="TIGR01512">
    <property type="entry name" value="ATPase-IB2_Cd"/>
    <property type="match status" value="1"/>
</dbReference>
<evidence type="ECO:0000256" key="4">
    <source>
        <dbReference type="ARBA" id="ARBA00022723"/>
    </source>
</evidence>
<evidence type="ECO:0000256" key="7">
    <source>
        <dbReference type="ARBA" id="ARBA00022842"/>
    </source>
</evidence>
<keyword evidence="14" id="KW-1185">Reference proteome</keyword>
<evidence type="ECO:0000259" key="12">
    <source>
        <dbReference type="Pfam" id="PF00122"/>
    </source>
</evidence>
<feature type="transmembrane region" description="Helical" evidence="11">
    <location>
        <begin position="593"/>
        <end position="611"/>
    </location>
</feature>
<evidence type="ECO:0000313" key="14">
    <source>
        <dbReference type="Proteomes" id="UP000199088"/>
    </source>
</evidence>
<keyword evidence="10 11" id="KW-0472">Membrane</keyword>
<dbReference type="InterPro" id="IPR059000">
    <property type="entry name" value="ATPase_P-type_domA"/>
</dbReference>
<dbReference type="InterPro" id="IPR001757">
    <property type="entry name" value="P_typ_ATPase"/>
</dbReference>
<dbReference type="PRINTS" id="PR00119">
    <property type="entry name" value="CATATPASE"/>
</dbReference>
<keyword evidence="7" id="KW-0460">Magnesium</keyword>
<dbReference type="FunFam" id="2.70.150.10:FF:000002">
    <property type="entry name" value="Copper-transporting ATPase 1, putative"/>
    <property type="match status" value="1"/>
</dbReference>
<evidence type="ECO:0000256" key="10">
    <source>
        <dbReference type="ARBA" id="ARBA00023136"/>
    </source>
</evidence>
<evidence type="ECO:0000256" key="5">
    <source>
        <dbReference type="ARBA" id="ARBA00022741"/>
    </source>
</evidence>
<dbReference type="InterPro" id="IPR051949">
    <property type="entry name" value="Cation_Transport_ATPase"/>
</dbReference>
<keyword evidence="3 11" id="KW-0812">Transmembrane</keyword>
<evidence type="ECO:0000256" key="9">
    <source>
        <dbReference type="ARBA" id="ARBA00022989"/>
    </source>
</evidence>
<keyword evidence="8" id="KW-1278">Translocase</keyword>
<keyword evidence="5 11" id="KW-0547">Nucleotide-binding</keyword>
<dbReference type="PRINTS" id="PR00120">
    <property type="entry name" value="HATPASE"/>
</dbReference>
<dbReference type="NCBIfam" id="TIGR01525">
    <property type="entry name" value="ATPase-IB_hvy"/>
    <property type="match status" value="1"/>
</dbReference>